<keyword evidence="1" id="KW-0472">Membrane</keyword>
<keyword evidence="1" id="KW-0812">Transmembrane</keyword>
<gene>
    <name evidence="2" type="ORF">R1sor_012981</name>
</gene>
<reference evidence="2 3" key="1">
    <citation type="submission" date="2024-09" db="EMBL/GenBank/DDBJ databases">
        <title>Chromosome-scale assembly of Riccia sorocarpa.</title>
        <authorList>
            <person name="Paukszto L."/>
        </authorList>
    </citation>
    <scope>NUCLEOTIDE SEQUENCE [LARGE SCALE GENOMIC DNA]</scope>
    <source>
        <strain evidence="2">LP-2024</strain>
        <tissue evidence="2">Aerial parts of the thallus</tissue>
    </source>
</reference>
<dbReference type="Proteomes" id="UP001633002">
    <property type="component" value="Unassembled WGS sequence"/>
</dbReference>
<dbReference type="AlphaFoldDB" id="A0ABD3I8Y4"/>
<keyword evidence="3" id="KW-1185">Reference proteome</keyword>
<name>A0ABD3I8Y4_9MARC</name>
<evidence type="ECO:0000313" key="3">
    <source>
        <dbReference type="Proteomes" id="UP001633002"/>
    </source>
</evidence>
<sequence>MGENQAYKAMQGAKIAEVTRKHLVRCLFIKVKRPPFVNGGCLKFQADGTLTMALFLCHSLGLLYLEKQDDVDAVMELAKTLNPKILLLYSTFVPLLVPVMNSQCSILEVRM</sequence>
<feature type="transmembrane region" description="Helical" evidence="1">
    <location>
        <begin position="85"/>
        <end position="107"/>
    </location>
</feature>
<evidence type="ECO:0000313" key="2">
    <source>
        <dbReference type="EMBL" id="KAL3698905.1"/>
    </source>
</evidence>
<comment type="caution">
    <text evidence="2">The sequence shown here is derived from an EMBL/GenBank/DDBJ whole genome shotgun (WGS) entry which is preliminary data.</text>
</comment>
<protein>
    <submittedName>
        <fullName evidence="2">Uncharacterized protein</fullName>
    </submittedName>
</protein>
<proteinExistence type="predicted"/>
<accession>A0ABD3I8Y4</accession>
<organism evidence="2 3">
    <name type="scientific">Riccia sorocarpa</name>
    <dbReference type="NCBI Taxonomy" id="122646"/>
    <lineage>
        <taxon>Eukaryota</taxon>
        <taxon>Viridiplantae</taxon>
        <taxon>Streptophyta</taxon>
        <taxon>Embryophyta</taxon>
        <taxon>Marchantiophyta</taxon>
        <taxon>Marchantiopsida</taxon>
        <taxon>Marchantiidae</taxon>
        <taxon>Marchantiales</taxon>
        <taxon>Ricciaceae</taxon>
        <taxon>Riccia</taxon>
    </lineage>
</organism>
<keyword evidence="1" id="KW-1133">Transmembrane helix</keyword>
<evidence type="ECO:0000256" key="1">
    <source>
        <dbReference type="SAM" id="Phobius"/>
    </source>
</evidence>
<dbReference type="EMBL" id="JBJQOH010000002">
    <property type="protein sequence ID" value="KAL3698905.1"/>
    <property type="molecule type" value="Genomic_DNA"/>
</dbReference>